<evidence type="ECO:0000313" key="2">
    <source>
        <dbReference type="EMBL" id="KAK1440875.1"/>
    </source>
</evidence>
<proteinExistence type="predicted"/>
<keyword evidence="1" id="KW-0175">Coiled coil</keyword>
<feature type="coiled-coil region" evidence="1">
    <location>
        <begin position="23"/>
        <end position="77"/>
    </location>
</feature>
<evidence type="ECO:0000313" key="3">
    <source>
        <dbReference type="Proteomes" id="UP001229421"/>
    </source>
</evidence>
<dbReference type="Proteomes" id="UP001229421">
    <property type="component" value="Unassembled WGS sequence"/>
</dbReference>
<dbReference type="EMBL" id="JAUHHV010000001">
    <property type="protein sequence ID" value="KAK1440875.1"/>
    <property type="molecule type" value="Genomic_DNA"/>
</dbReference>
<dbReference type="AlphaFoldDB" id="A0AAD8LNY0"/>
<accession>A0AAD8LNY0</accession>
<keyword evidence="3" id="KW-1185">Reference proteome</keyword>
<evidence type="ECO:0000256" key="1">
    <source>
        <dbReference type="SAM" id="Coils"/>
    </source>
</evidence>
<sequence>MQSLTCILLESSSCAGNQPRNVSKKLETELENIRKRHLELVEKCEFIKKGQVDSDAREEALSELKAIEAEMGQYADNDPTTFEAMSNELTTFFLPFLRYTLWLIFPLRNLLS</sequence>
<reference evidence="2" key="1">
    <citation type="journal article" date="2023" name="bioRxiv">
        <title>Improved chromosome-level genome assembly for marigold (Tagetes erecta).</title>
        <authorList>
            <person name="Jiang F."/>
            <person name="Yuan L."/>
            <person name="Wang S."/>
            <person name="Wang H."/>
            <person name="Xu D."/>
            <person name="Wang A."/>
            <person name="Fan W."/>
        </authorList>
    </citation>
    <scope>NUCLEOTIDE SEQUENCE</scope>
    <source>
        <strain evidence="2">WSJ</strain>
        <tissue evidence="2">Leaf</tissue>
    </source>
</reference>
<comment type="caution">
    <text evidence="2">The sequence shown here is derived from an EMBL/GenBank/DDBJ whole genome shotgun (WGS) entry which is preliminary data.</text>
</comment>
<name>A0AAD8LNY0_TARER</name>
<protein>
    <submittedName>
        <fullName evidence="2">Uncharacterized protein</fullName>
    </submittedName>
</protein>
<gene>
    <name evidence="2" type="ORF">QVD17_06707</name>
</gene>
<organism evidence="2 3">
    <name type="scientific">Tagetes erecta</name>
    <name type="common">African marigold</name>
    <dbReference type="NCBI Taxonomy" id="13708"/>
    <lineage>
        <taxon>Eukaryota</taxon>
        <taxon>Viridiplantae</taxon>
        <taxon>Streptophyta</taxon>
        <taxon>Embryophyta</taxon>
        <taxon>Tracheophyta</taxon>
        <taxon>Spermatophyta</taxon>
        <taxon>Magnoliopsida</taxon>
        <taxon>eudicotyledons</taxon>
        <taxon>Gunneridae</taxon>
        <taxon>Pentapetalae</taxon>
        <taxon>asterids</taxon>
        <taxon>campanulids</taxon>
        <taxon>Asterales</taxon>
        <taxon>Asteraceae</taxon>
        <taxon>Asteroideae</taxon>
        <taxon>Heliantheae alliance</taxon>
        <taxon>Tageteae</taxon>
        <taxon>Tagetes</taxon>
    </lineage>
</organism>